<dbReference type="Gene3D" id="2.160.10.10">
    <property type="entry name" value="Hexapeptide repeat proteins"/>
    <property type="match status" value="1"/>
</dbReference>
<keyword evidence="3" id="KW-0012">Acyltransferase</keyword>
<keyword evidence="1" id="KW-0028">Amino-acid biosynthesis</keyword>
<keyword evidence="5" id="KW-1185">Reference proteome</keyword>
<dbReference type="GO" id="GO:0008652">
    <property type="term" value="P:amino acid biosynthetic process"/>
    <property type="evidence" value="ECO:0007669"/>
    <property type="project" value="UniProtKB-KW"/>
</dbReference>
<dbReference type="SUPFAM" id="SSF51161">
    <property type="entry name" value="Trimeric LpxA-like enzymes"/>
    <property type="match status" value="1"/>
</dbReference>
<dbReference type="InterPro" id="IPR042122">
    <property type="entry name" value="Ser_AcTrfase_N_sf"/>
</dbReference>
<reference evidence="4 5" key="1">
    <citation type="submission" date="2020-08" db="EMBL/GenBank/DDBJ databases">
        <authorList>
            <person name="Newling K."/>
            <person name="Davey J."/>
            <person name="Forrester S."/>
        </authorList>
    </citation>
    <scope>NUCLEOTIDE SEQUENCE [LARGE SCALE GENOMIC DNA]</scope>
    <source>
        <strain evidence="5">Crithidia deanei Carvalho (ATCC PRA-265)</strain>
    </source>
</reference>
<dbReference type="InterPro" id="IPR011004">
    <property type="entry name" value="Trimer_LpxA-like_sf"/>
</dbReference>
<sequence length="377" mass="41478">MKRLDRIREALTYLNSSAVETGPLPKFQPHIGRSVLAELADSLLYVCFPECCDPPLRIMPPYVERSASMEWVLTHVADILSNQIYNAFVLHGDRNAVKEGSPLRPVKTSQRSVLDWNAADTIGTPLLVKDTVGGDGQEKTNFASRDSSVLSGANSNIDVEFLRCCRSRSEAIVTHFLVERLPHVRWLLHTDVEAIFRNDVAATSPSEVILCYPGIRCMLHQRVAHQLYLLGVPTNLTRLLTEIAHGATGIDIHPNTSIGHHFFIDHGTGVVIGATAIIGNYVSVYQGVTLGAKSFPIDKKTGEVIKDLPRHPILEDHVTVYANAVVLGRVTIGTGSTIGGNCWVVHSVPPHSSIVQKANRYLQKREKMFVERDGSGI</sequence>
<dbReference type="PANTHER" id="PTHR42811">
    <property type="entry name" value="SERINE ACETYLTRANSFERASE"/>
    <property type="match status" value="1"/>
</dbReference>
<dbReference type="OrthoDB" id="25818at2759"/>
<dbReference type="InterPro" id="IPR045304">
    <property type="entry name" value="LbH_SAT"/>
</dbReference>
<evidence type="ECO:0000256" key="2">
    <source>
        <dbReference type="ARBA" id="ARBA00022679"/>
    </source>
</evidence>
<dbReference type="AlphaFoldDB" id="A0A7G2C525"/>
<evidence type="ECO:0000256" key="3">
    <source>
        <dbReference type="ARBA" id="ARBA00023315"/>
    </source>
</evidence>
<proteinExistence type="predicted"/>
<dbReference type="GO" id="GO:0016746">
    <property type="term" value="F:acyltransferase activity"/>
    <property type="evidence" value="ECO:0007669"/>
    <property type="project" value="UniProtKB-KW"/>
</dbReference>
<organism evidence="4 5">
    <name type="scientific">Angomonas deanei</name>
    <dbReference type="NCBI Taxonomy" id="59799"/>
    <lineage>
        <taxon>Eukaryota</taxon>
        <taxon>Discoba</taxon>
        <taxon>Euglenozoa</taxon>
        <taxon>Kinetoplastea</taxon>
        <taxon>Metakinetoplastina</taxon>
        <taxon>Trypanosomatida</taxon>
        <taxon>Trypanosomatidae</taxon>
        <taxon>Strigomonadinae</taxon>
        <taxon>Angomonas</taxon>
    </lineage>
</organism>
<gene>
    <name evidence="4" type="ORF">ADEAN_000237100</name>
</gene>
<name>A0A7G2C525_9TRYP</name>
<accession>A0A7G2C525</accession>
<evidence type="ECO:0000256" key="1">
    <source>
        <dbReference type="ARBA" id="ARBA00022605"/>
    </source>
</evidence>
<dbReference type="CDD" id="cd03354">
    <property type="entry name" value="LbH_SAT"/>
    <property type="match status" value="1"/>
</dbReference>
<dbReference type="VEuPathDB" id="TriTrypDB:ADEAN_000237100"/>
<dbReference type="EMBL" id="LR877148">
    <property type="protein sequence ID" value="CAD2214918.1"/>
    <property type="molecule type" value="Genomic_DNA"/>
</dbReference>
<dbReference type="Gene3D" id="1.10.3130.10">
    <property type="entry name" value="serine acetyltransferase, domain 1"/>
    <property type="match status" value="1"/>
</dbReference>
<protein>
    <submittedName>
        <fullName evidence="4">Bacterial transferase hexapeptide (Six repeats), putative</fullName>
    </submittedName>
</protein>
<evidence type="ECO:0000313" key="4">
    <source>
        <dbReference type="EMBL" id="CAD2214918.1"/>
    </source>
</evidence>
<dbReference type="FunFam" id="2.160.10.10:FF:000015">
    <property type="entry name" value="Serine acetyltransferase, plasmid"/>
    <property type="match status" value="1"/>
</dbReference>
<evidence type="ECO:0000313" key="5">
    <source>
        <dbReference type="Proteomes" id="UP000515908"/>
    </source>
</evidence>
<dbReference type="Proteomes" id="UP000515908">
    <property type="component" value="Chromosome 04"/>
</dbReference>
<keyword evidence="2 4" id="KW-0808">Transferase</keyword>